<feature type="signal peptide" evidence="1">
    <location>
        <begin position="1"/>
        <end position="23"/>
    </location>
</feature>
<gene>
    <name evidence="2" type="ORF">SAMEA2273372_04374</name>
</gene>
<proteinExistence type="predicted"/>
<keyword evidence="1" id="KW-0732">Signal</keyword>
<feature type="chain" id="PRO_5032808341" evidence="1">
    <location>
        <begin position="24"/>
        <end position="198"/>
    </location>
</feature>
<dbReference type="EMBL" id="FJZI01000018">
    <property type="protein sequence ID" value="CZY15206.1"/>
    <property type="molecule type" value="Genomic_DNA"/>
</dbReference>
<evidence type="ECO:0000313" key="3">
    <source>
        <dbReference type="Proteomes" id="UP000076063"/>
    </source>
</evidence>
<comment type="caution">
    <text evidence="2">The sequence shown here is derived from an EMBL/GenBank/DDBJ whole genome shotgun (WGS) entry which is preliminary data.</text>
</comment>
<dbReference type="RefSeq" id="WP_154818601.1">
    <property type="nucleotide sequence ID" value="NZ_FJZI01000018.1"/>
</dbReference>
<sequence length="198" mass="22511">MNNKTLLLGFVSVLNFFSLGAYANDLNVSSAVKSYTYKDGEPYGLSKVYQIDAPDTGFPPYYIFQKLGKWNAYPFVFNREGLPGKDEPYSRCNVVLKVNDHYLIPNRNYKTGYAEDSESCLGVDRMQIIKGSKEIKWYVTEVLYQSESDTPNKTEEVYFYSGGFFCFSKKLSSKLAASKVNIIDLGNLSVDEKYIRGM</sequence>
<evidence type="ECO:0000256" key="1">
    <source>
        <dbReference type="SAM" id="SignalP"/>
    </source>
</evidence>
<name>A0A822X653_9ENTR</name>
<organism evidence="2 3">
    <name type="scientific">Enterobacter bugandensis</name>
    <dbReference type="NCBI Taxonomy" id="881260"/>
    <lineage>
        <taxon>Bacteria</taxon>
        <taxon>Pseudomonadati</taxon>
        <taxon>Pseudomonadota</taxon>
        <taxon>Gammaproteobacteria</taxon>
        <taxon>Enterobacterales</taxon>
        <taxon>Enterobacteriaceae</taxon>
        <taxon>Enterobacter</taxon>
    </lineage>
</organism>
<dbReference type="Proteomes" id="UP000076063">
    <property type="component" value="Unassembled WGS sequence"/>
</dbReference>
<dbReference type="AlphaFoldDB" id="A0A822X653"/>
<reference evidence="2 3" key="1">
    <citation type="submission" date="2016-03" db="EMBL/GenBank/DDBJ databases">
        <authorList>
            <consortium name="Pathogen Informatics"/>
        </authorList>
    </citation>
    <scope>NUCLEOTIDE SEQUENCE [LARGE SCALE GENOMIC DNA]</scope>
    <source>
        <strain evidence="3">e1527</strain>
    </source>
</reference>
<accession>A0A822X653</accession>
<evidence type="ECO:0000313" key="2">
    <source>
        <dbReference type="EMBL" id="CZY15206.1"/>
    </source>
</evidence>
<protein>
    <submittedName>
        <fullName evidence="2">Uncharacterized protein</fullName>
    </submittedName>
</protein>